<comment type="similarity">
    <text evidence="1 3">Belongs to the pirin family.</text>
</comment>
<evidence type="ECO:0000256" key="3">
    <source>
        <dbReference type="RuleBase" id="RU003457"/>
    </source>
</evidence>
<feature type="binding site" evidence="2">
    <location>
        <position position="106"/>
    </location>
    <ligand>
        <name>Fe cation</name>
        <dbReference type="ChEBI" id="CHEBI:24875"/>
    </ligand>
</feature>
<dbReference type="Gene3D" id="2.60.120.10">
    <property type="entry name" value="Jelly Rolls"/>
    <property type="match status" value="2"/>
</dbReference>
<keyword evidence="2" id="KW-0479">Metal-binding</keyword>
<dbReference type="PANTHER" id="PTHR13903">
    <property type="entry name" value="PIRIN-RELATED"/>
    <property type="match status" value="1"/>
</dbReference>
<dbReference type="RefSeq" id="WP_123422210.1">
    <property type="nucleotide sequence ID" value="NZ_RJUL01000008.1"/>
</dbReference>
<dbReference type="STRING" id="584787.GCA_001247655_03867"/>
<protein>
    <recommendedName>
        <fullName evidence="8">Quercetin 2,3-dioxygenase</fullName>
    </recommendedName>
</protein>
<dbReference type="InterPro" id="IPR012093">
    <property type="entry name" value="Pirin"/>
</dbReference>
<evidence type="ECO:0000313" key="6">
    <source>
        <dbReference type="EMBL" id="ROQ23424.1"/>
    </source>
</evidence>
<name>A0A3N1NUA8_9GAMM</name>
<accession>A0A3N1NUA8</accession>
<dbReference type="CDD" id="cd02909">
    <property type="entry name" value="cupin_pirin_N"/>
    <property type="match status" value="1"/>
</dbReference>
<feature type="binding site" evidence="2">
    <location>
        <position position="60"/>
    </location>
    <ligand>
        <name>Fe cation</name>
        <dbReference type="ChEBI" id="CHEBI:24875"/>
    </ligand>
</feature>
<evidence type="ECO:0000313" key="7">
    <source>
        <dbReference type="Proteomes" id="UP000268033"/>
    </source>
</evidence>
<dbReference type="AlphaFoldDB" id="A0A3N1NUA8"/>
<keyword evidence="7" id="KW-1185">Reference proteome</keyword>
<reference evidence="6 7" key="1">
    <citation type="submission" date="2018-11" db="EMBL/GenBank/DDBJ databases">
        <title>Genomic Encyclopedia of Type Strains, Phase IV (KMG-IV): sequencing the most valuable type-strain genomes for metagenomic binning, comparative biology and taxonomic classification.</title>
        <authorList>
            <person name="Goeker M."/>
        </authorList>
    </citation>
    <scope>NUCLEOTIDE SEQUENCE [LARGE SCALE GENOMIC DNA]</scope>
    <source>
        <strain evidence="6 7">DSM 21945</strain>
    </source>
</reference>
<dbReference type="Proteomes" id="UP000268033">
    <property type="component" value="Unassembled WGS sequence"/>
</dbReference>
<dbReference type="CDD" id="cd02247">
    <property type="entry name" value="cupin_pirin_C"/>
    <property type="match status" value="1"/>
</dbReference>
<dbReference type="PANTHER" id="PTHR13903:SF8">
    <property type="entry name" value="PIRIN"/>
    <property type="match status" value="1"/>
</dbReference>
<dbReference type="SUPFAM" id="SSF51182">
    <property type="entry name" value="RmlC-like cupins"/>
    <property type="match status" value="1"/>
</dbReference>
<dbReference type="PIRSF" id="PIRSF006232">
    <property type="entry name" value="Pirin"/>
    <property type="match status" value="1"/>
</dbReference>
<comment type="cofactor">
    <cofactor evidence="2">
        <name>Fe cation</name>
        <dbReference type="ChEBI" id="CHEBI:24875"/>
    </cofactor>
    <text evidence="2">Binds 1 Fe cation per subunit.</text>
</comment>
<gene>
    <name evidence="6" type="ORF">EDC28_108162</name>
</gene>
<comment type="caution">
    <text evidence="6">The sequence shown here is derived from an EMBL/GenBank/DDBJ whole genome shotgun (WGS) entry which is preliminary data.</text>
</comment>
<dbReference type="InterPro" id="IPR011051">
    <property type="entry name" value="RmlC_Cupin_sf"/>
</dbReference>
<proteinExistence type="inferred from homology"/>
<dbReference type="EMBL" id="RJUL01000008">
    <property type="protein sequence ID" value="ROQ23424.1"/>
    <property type="molecule type" value="Genomic_DNA"/>
</dbReference>
<keyword evidence="2" id="KW-0408">Iron</keyword>
<evidence type="ECO:0000259" key="4">
    <source>
        <dbReference type="Pfam" id="PF02678"/>
    </source>
</evidence>
<feature type="domain" description="Pirin N-terminal" evidence="4">
    <location>
        <begin position="22"/>
        <end position="122"/>
    </location>
</feature>
<feature type="binding site" evidence="2">
    <location>
        <position position="104"/>
    </location>
    <ligand>
        <name>Fe cation</name>
        <dbReference type="ChEBI" id="CHEBI:24875"/>
    </ligand>
</feature>
<organism evidence="6 7">
    <name type="scientific">Gallaecimonas pentaromativorans</name>
    <dbReference type="NCBI Taxonomy" id="584787"/>
    <lineage>
        <taxon>Bacteria</taxon>
        <taxon>Pseudomonadati</taxon>
        <taxon>Pseudomonadota</taxon>
        <taxon>Gammaproteobacteria</taxon>
        <taxon>Enterobacterales</taxon>
        <taxon>Gallaecimonadaceae</taxon>
        <taxon>Gallaecimonas</taxon>
    </lineage>
</organism>
<evidence type="ECO:0000256" key="2">
    <source>
        <dbReference type="PIRSR" id="PIRSR006232-1"/>
    </source>
</evidence>
<dbReference type="GO" id="GO:0046872">
    <property type="term" value="F:metal ion binding"/>
    <property type="evidence" value="ECO:0007669"/>
    <property type="project" value="UniProtKB-KW"/>
</dbReference>
<evidence type="ECO:0000256" key="1">
    <source>
        <dbReference type="ARBA" id="ARBA00008416"/>
    </source>
</evidence>
<evidence type="ECO:0000259" key="5">
    <source>
        <dbReference type="Pfam" id="PF05726"/>
    </source>
</evidence>
<dbReference type="Pfam" id="PF02678">
    <property type="entry name" value="Pirin"/>
    <property type="match status" value="1"/>
</dbReference>
<dbReference type="Pfam" id="PF05726">
    <property type="entry name" value="Pirin_C"/>
    <property type="match status" value="1"/>
</dbReference>
<dbReference type="InterPro" id="IPR008778">
    <property type="entry name" value="Pirin_C_dom"/>
</dbReference>
<dbReference type="InterPro" id="IPR003829">
    <property type="entry name" value="Pirin_N_dom"/>
</dbReference>
<dbReference type="InterPro" id="IPR014710">
    <property type="entry name" value="RmlC-like_jellyroll"/>
</dbReference>
<feature type="domain" description="Pirin C-terminal" evidence="5">
    <location>
        <begin position="177"/>
        <end position="277"/>
    </location>
</feature>
<evidence type="ECO:0008006" key="8">
    <source>
        <dbReference type="Google" id="ProtNLM"/>
    </source>
</evidence>
<sequence length="277" mass="29820">MTQPRTIKGLVPGQNTSDGAGVKLKRLIGTQMLPDLDPFLLLDEFSSDSPDDYLAGFPNHPHRGFETVTYMLNGRMRHRDNKGNEGLLESGDVQWMTAGSGLIHSEMPEQEQGLMRGFQLWVNLPRREKMKAPRYQDIASTNIPVVSDGNGNSVKVIAGRYGEATGPVDGVTLDPLYLDITLAPGQSLTVPVPKGHNALVNVFEGAVSIGGSAIAKGNMAVLKDGDAVTFEGGSEPGRFLLIAGQPLLEPVVRYGPFVMNSSEEIAQAVQDYQAGLF</sequence>
<feature type="binding site" evidence="2">
    <location>
        <position position="62"/>
    </location>
    <ligand>
        <name>Fe cation</name>
        <dbReference type="ChEBI" id="CHEBI:24875"/>
    </ligand>
</feature>